<organism evidence="1 2">
    <name type="scientific">Gimesia maris</name>
    <dbReference type="NCBI Taxonomy" id="122"/>
    <lineage>
        <taxon>Bacteria</taxon>
        <taxon>Pseudomonadati</taxon>
        <taxon>Planctomycetota</taxon>
        <taxon>Planctomycetia</taxon>
        <taxon>Planctomycetales</taxon>
        <taxon>Planctomycetaceae</taxon>
        <taxon>Gimesia</taxon>
    </lineage>
</organism>
<name>A0ABX5YGH6_9PLAN</name>
<reference evidence="1 2" key="1">
    <citation type="submission" date="2019-08" db="EMBL/GenBank/DDBJ databases">
        <title>Deep-cultivation of Planctomycetes and their phenomic and genomic characterization uncovers novel biology.</title>
        <authorList>
            <person name="Wiegand S."/>
            <person name="Jogler M."/>
            <person name="Boedeker C."/>
            <person name="Pinto D."/>
            <person name="Vollmers J."/>
            <person name="Rivas-Marin E."/>
            <person name="Kohn T."/>
            <person name="Peeters S.H."/>
            <person name="Heuer A."/>
            <person name="Rast P."/>
            <person name="Oberbeckmann S."/>
            <person name="Bunk B."/>
            <person name="Jeske O."/>
            <person name="Meyerdierks A."/>
            <person name="Storesund J.E."/>
            <person name="Kallscheuer N."/>
            <person name="Luecker S."/>
            <person name="Lage O.M."/>
            <person name="Pohl T."/>
            <person name="Merkel B.J."/>
            <person name="Hornburger P."/>
            <person name="Mueller R.-W."/>
            <person name="Bruemmer F."/>
            <person name="Labrenz M."/>
            <person name="Spormann A.M."/>
            <person name="Op den Camp H."/>
            <person name="Overmann J."/>
            <person name="Amann R."/>
            <person name="Jetten M.S.M."/>
            <person name="Mascher T."/>
            <person name="Medema M.H."/>
            <person name="Devos D.P."/>
            <person name="Kaster A.-K."/>
            <person name="Ovreas L."/>
            <person name="Rohde M."/>
            <person name="Galperin M.Y."/>
            <person name="Jogler C."/>
        </authorList>
    </citation>
    <scope>NUCLEOTIDE SEQUENCE [LARGE SCALE GENOMIC DNA]</scope>
    <source>
        <strain evidence="1 2">DSM 8797</strain>
    </source>
</reference>
<sequence>MRLFQSATCRSIHHSRLSTLMTSAQANYIQHHPAYSAEDQPLPDLKSRSIFISGHEEIRLERTAFL</sequence>
<evidence type="ECO:0000313" key="2">
    <source>
        <dbReference type="Proteomes" id="UP000322887"/>
    </source>
</evidence>
<evidence type="ECO:0000313" key="1">
    <source>
        <dbReference type="EMBL" id="QEG14775.1"/>
    </source>
</evidence>
<protein>
    <submittedName>
        <fullName evidence="1">Uncharacterized protein</fullName>
    </submittedName>
</protein>
<accession>A0ABX5YGH6</accession>
<dbReference type="Proteomes" id="UP000322887">
    <property type="component" value="Chromosome"/>
</dbReference>
<gene>
    <name evidence="1" type="ORF">GmarT_06120</name>
</gene>
<proteinExistence type="predicted"/>
<dbReference type="EMBL" id="CP042910">
    <property type="protein sequence ID" value="QEG14775.1"/>
    <property type="molecule type" value="Genomic_DNA"/>
</dbReference>
<keyword evidence="2" id="KW-1185">Reference proteome</keyword>